<dbReference type="Pfam" id="PF02120">
    <property type="entry name" value="Flg_hook"/>
    <property type="match status" value="1"/>
</dbReference>
<dbReference type="Proteomes" id="UP000029424">
    <property type="component" value="Chromosome 2"/>
</dbReference>
<feature type="region of interest" description="Disordered" evidence="1">
    <location>
        <begin position="340"/>
        <end position="385"/>
    </location>
</feature>
<reference evidence="3 4" key="1">
    <citation type="submission" date="2014-06" db="EMBL/GenBank/DDBJ databases">
        <authorList>
            <person name="Bishop-Lilly K.A."/>
            <person name="Broomall S.M."/>
            <person name="Chain P.S."/>
            <person name="Chertkov O."/>
            <person name="Coyne S.R."/>
            <person name="Daligault H.E."/>
            <person name="Davenport K.W."/>
            <person name="Erkkila T."/>
            <person name="Frey K.G."/>
            <person name="Gibbons H.S."/>
            <person name="Gu W."/>
            <person name="Jaissle J."/>
            <person name="Johnson S.L."/>
            <person name="Koroleva G.I."/>
            <person name="Ladner J.T."/>
            <person name="Lo C.-C."/>
            <person name="Minogue T.D."/>
            <person name="Munk C."/>
            <person name="Palacios G.F."/>
            <person name="Redden C.L."/>
            <person name="Rosenzweig C.N."/>
            <person name="Scholz M.B."/>
            <person name="Teshima H."/>
            <person name="Xu Y."/>
        </authorList>
    </citation>
    <scope>NUCLEOTIDE SEQUENCE [LARGE SCALE GENOMIC DNA]</scope>
    <source>
        <strain evidence="3 4">EO147</strain>
    </source>
</reference>
<sequence length="385" mass="39194">MNATCIPFAGRADAGSGERAGVCLSWTEGPTPTPAADGASAGQNDTKPARDESKEPARPDAFEQLMQALHVSAEVPASVALPVTAAPAGEASGLSVAQPAEARAVPAEPGVAPAGLALSARMDGPSFGVHPMVDRTAVPLAERRPAQAASGGATAVPRATDGGDRAADSRAPAMPVSPVARGSADEPQRVRGEPPSAPRADARAGQDKSSALGQEKPAAGLAQPSGFPATSDLSGASGAVRQAATQSAAAQWGTQLLNSLGERVSVQVRDGIGQAVIHLEPQSFGTLRIAIRHEAGAVRIQLVASNEEIARQLQTVSEALRQDLAGRHNGDVSVVVRHGQGFGHGEREPQRETADDRDARPGMALAEADTADDDARFRLDGPGVG</sequence>
<keyword evidence="3" id="KW-0966">Cell projection</keyword>
<feature type="domain" description="Flagellar hook-length control protein-like C-terminal" evidence="2">
    <location>
        <begin position="262"/>
        <end position="342"/>
    </location>
</feature>
<evidence type="ECO:0000256" key="1">
    <source>
        <dbReference type="SAM" id="MobiDB-lite"/>
    </source>
</evidence>
<protein>
    <submittedName>
        <fullName evidence="3">Flagellar hook-length control FliK family protein</fullName>
    </submittedName>
</protein>
<dbReference type="InterPro" id="IPR038610">
    <property type="entry name" value="FliK-like_C_sf"/>
</dbReference>
<dbReference type="RefSeq" id="WP_052111519.1">
    <property type="nucleotide sequence ID" value="NZ_CP008727.1"/>
</dbReference>
<keyword evidence="3" id="KW-0282">Flagellum</keyword>
<keyword evidence="4" id="KW-1185">Reference proteome</keyword>
<dbReference type="Gene3D" id="3.30.750.140">
    <property type="match status" value="1"/>
</dbReference>
<accession>A0AAI8FPY6</accession>
<dbReference type="InterPro" id="IPR021136">
    <property type="entry name" value="Flagellar_hook_control-like_C"/>
</dbReference>
<keyword evidence="3" id="KW-0969">Cilium</keyword>
<name>A0AAI8FPY6_9BURK</name>
<feature type="compositionally biased region" description="Basic and acidic residues" evidence="1">
    <location>
        <begin position="344"/>
        <end position="360"/>
    </location>
</feature>
<evidence type="ECO:0000313" key="4">
    <source>
        <dbReference type="Proteomes" id="UP000029424"/>
    </source>
</evidence>
<evidence type="ECO:0000259" key="2">
    <source>
        <dbReference type="Pfam" id="PF02120"/>
    </source>
</evidence>
<feature type="compositionally biased region" description="Basic and acidic residues" evidence="1">
    <location>
        <begin position="183"/>
        <end position="192"/>
    </location>
</feature>
<dbReference type="AlphaFoldDB" id="A0AAI8FPY6"/>
<dbReference type="EMBL" id="CP008727">
    <property type="protein sequence ID" value="AIO68629.1"/>
    <property type="molecule type" value="Genomic_DNA"/>
</dbReference>
<dbReference type="KEGG" id="bok:DM82_3874"/>
<feature type="compositionally biased region" description="Basic and acidic residues" evidence="1">
    <location>
        <begin position="47"/>
        <end position="59"/>
    </location>
</feature>
<evidence type="ECO:0000313" key="3">
    <source>
        <dbReference type="EMBL" id="AIO68629.1"/>
    </source>
</evidence>
<feature type="region of interest" description="Disordered" evidence="1">
    <location>
        <begin position="143"/>
        <end position="234"/>
    </location>
</feature>
<organism evidence="3 4">
    <name type="scientific">Burkholderia oklahomensis</name>
    <dbReference type="NCBI Taxonomy" id="342113"/>
    <lineage>
        <taxon>Bacteria</taxon>
        <taxon>Pseudomonadati</taxon>
        <taxon>Pseudomonadota</taxon>
        <taxon>Betaproteobacteria</taxon>
        <taxon>Burkholderiales</taxon>
        <taxon>Burkholderiaceae</taxon>
        <taxon>Burkholderia</taxon>
        <taxon>pseudomallei group</taxon>
    </lineage>
</organism>
<proteinExistence type="predicted"/>
<gene>
    <name evidence="3" type="ORF">DM82_3874</name>
</gene>
<feature type="region of interest" description="Disordered" evidence="1">
    <location>
        <begin position="1"/>
        <end position="59"/>
    </location>
</feature>
<dbReference type="CDD" id="cd17470">
    <property type="entry name" value="T3SS_Flik_C"/>
    <property type="match status" value="1"/>
</dbReference>